<evidence type="ECO:0008006" key="3">
    <source>
        <dbReference type="Google" id="ProtNLM"/>
    </source>
</evidence>
<dbReference type="Proteomes" id="UP000199403">
    <property type="component" value="Unassembled WGS sequence"/>
</dbReference>
<sequence length="454" mass="49905">MNASSQLVAGAARLEITPPLGTIINGDFVTHYAQSIHDPLYAKALWLETAREVLVFVVVDICVMGQELIDEAKALIQQQLGIPPGAILVSSTHTHAAGSVEEVHLVPADRSYRRLLPSRIAGAVELASERKKAARLAFGSAHAPEHVLCRRFWMQEDYYPGNPVTGGRDAVKTNPFGAEKQVIGPVAEPDPELGFLAVQGIQGDWIGLLANYSLHYVGDWDNGTITADYFGAFSEALRQQLGADESFVGMLSNGTSGDVNIWDFRNEKQYPETHFSKSRYIGEALAAKVRAQIDTLRWESDPELSYRYEAVPVNRRLPDNAAIQQAKELVAAADFERLIPNPEGLPFLYAREQVLLAQFAKVATCPVQLFSIGSGRIGALAGEVFAETGLQIKRAKGGRPYFTIGLANGNLGYLPPARELERGGYETWRCRISNLDGEAEEVLRMKLINWISDR</sequence>
<dbReference type="RefSeq" id="WP_092178363.1">
    <property type="nucleotide sequence ID" value="NZ_FNZH01000010.1"/>
</dbReference>
<dbReference type="OrthoDB" id="337762at2"/>
<dbReference type="AlphaFoldDB" id="A0A1H7B9K6"/>
<name>A0A1H7B9K6_9BACT</name>
<dbReference type="EMBL" id="FNZH01000010">
    <property type="protein sequence ID" value="SEJ73826.1"/>
    <property type="molecule type" value="Genomic_DNA"/>
</dbReference>
<accession>A0A1H7B9K6</accession>
<reference evidence="2" key="1">
    <citation type="submission" date="2016-10" db="EMBL/GenBank/DDBJ databases">
        <authorList>
            <person name="Varghese N."/>
            <person name="Submissions S."/>
        </authorList>
    </citation>
    <scope>NUCLEOTIDE SEQUENCE [LARGE SCALE GENOMIC DNA]</scope>
    <source>
        <strain evidence="2">IBRC-M 10761</strain>
    </source>
</reference>
<protein>
    <recommendedName>
        <fullName evidence="3">Neutral/alkaline non-lysosomal ceramidase, N-terminal</fullName>
    </recommendedName>
</protein>
<keyword evidence="2" id="KW-1185">Reference proteome</keyword>
<evidence type="ECO:0000313" key="1">
    <source>
        <dbReference type="EMBL" id="SEJ73826.1"/>
    </source>
</evidence>
<gene>
    <name evidence="1" type="ORF">SAMN05192553_11084</name>
</gene>
<evidence type="ECO:0000313" key="2">
    <source>
        <dbReference type="Proteomes" id="UP000199403"/>
    </source>
</evidence>
<organism evidence="1 2">
    <name type="scientific">Cyclobacterium xiamenense</name>
    <dbReference type="NCBI Taxonomy" id="1297121"/>
    <lineage>
        <taxon>Bacteria</taxon>
        <taxon>Pseudomonadati</taxon>
        <taxon>Bacteroidota</taxon>
        <taxon>Cytophagia</taxon>
        <taxon>Cytophagales</taxon>
        <taxon>Cyclobacteriaceae</taxon>
        <taxon>Cyclobacterium</taxon>
    </lineage>
</organism>
<dbReference type="STRING" id="1416801.SAMN05192553_11084"/>
<proteinExistence type="predicted"/>